<feature type="transmembrane region" description="Helical" evidence="7">
    <location>
        <begin position="166"/>
        <end position="189"/>
    </location>
</feature>
<keyword evidence="6 7" id="KW-0472">Membrane</keyword>
<reference evidence="8 9" key="1">
    <citation type="submission" date="2017-03" db="EMBL/GenBank/DDBJ databases">
        <title>Complete genome sequence of Candidatus 'Thiodictyon syntrophicum' sp. nov. strain Cad16T, a photolithoautotroph purple sulfur bacterium isolated from an alpine meromictic lake.</title>
        <authorList>
            <person name="Luedin S.M."/>
            <person name="Pothier J.F."/>
            <person name="Danza F."/>
            <person name="Storelli N."/>
            <person name="Wittwer M."/>
            <person name="Tonolla M."/>
        </authorList>
    </citation>
    <scope>NUCLEOTIDE SEQUENCE [LARGE SCALE GENOMIC DNA]</scope>
    <source>
        <strain evidence="8 9">Cad16T</strain>
    </source>
</reference>
<sequence>MHIEPGFLPAAKVAVANLAAVGVLSAYLPSLIKQPTLILRTLLAALFFSLFMQSFHMPVGPSELHFVGAMPMYLILGFIPTLFGFGLGLLLQGLLFEPADLINLGVNTLSLVIPLMAVHYTLGQRFSRLTIATILKLDGVYYAGVTLMVGFWLLQGESTPLADWALFASSYLVIVMFEPLVTWSLVTVIRPYAERPLLRHCVDLPAPA</sequence>
<proteinExistence type="predicted"/>
<dbReference type="EMBL" id="CP020370">
    <property type="protein sequence ID" value="AUB82820.1"/>
    <property type="molecule type" value="Genomic_DNA"/>
</dbReference>
<evidence type="ECO:0000256" key="4">
    <source>
        <dbReference type="ARBA" id="ARBA00022692"/>
    </source>
</evidence>
<name>A0A2K8UB59_9GAMM</name>
<dbReference type="GO" id="GO:0005886">
    <property type="term" value="C:plasma membrane"/>
    <property type="evidence" value="ECO:0007669"/>
    <property type="project" value="UniProtKB-SubCell"/>
</dbReference>
<feature type="transmembrane region" description="Helical" evidence="7">
    <location>
        <begin position="73"/>
        <end position="95"/>
    </location>
</feature>
<evidence type="ECO:0000256" key="2">
    <source>
        <dbReference type="ARBA" id="ARBA00022448"/>
    </source>
</evidence>
<keyword evidence="4 7" id="KW-0812">Transmembrane</keyword>
<dbReference type="Gene3D" id="1.10.1760.20">
    <property type="match status" value="1"/>
</dbReference>
<evidence type="ECO:0000313" key="8">
    <source>
        <dbReference type="EMBL" id="AUB82820.1"/>
    </source>
</evidence>
<organism evidence="8 9">
    <name type="scientific">Candidatus Thiodictyon syntrophicum</name>
    <dbReference type="NCBI Taxonomy" id="1166950"/>
    <lineage>
        <taxon>Bacteria</taxon>
        <taxon>Pseudomonadati</taxon>
        <taxon>Pseudomonadota</taxon>
        <taxon>Gammaproteobacteria</taxon>
        <taxon>Chromatiales</taxon>
        <taxon>Chromatiaceae</taxon>
        <taxon>Thiodictyon</taxon>
    </lineage>
</organism>
<feature type="transmembrane region" description="Helical" evidence="7">
    <location>
        <begin position="34"/>
        <end position="52"/>
    </location>
</feature>
<evidence type="ECO:0000256" key="7">
    <source>
        <dbReference type="SAM" id="Phobius"/>
    </source>
</evidence>
<dbReference type="Proteomes" id="UP000232638">
    <property type="component" value="Chromosome"/>
</dbReference>
<keyword evidence="5 7" id="KW-1133">Transmembrane helix</keyword>
<keyword evidence="2" id="KW-0813">Transport</keyword>
<dbReference type="AlphaFoldDB" id="A0A2K8UB59"/>
<dbReference type="InterPro" id="IPR002751">
    <property type="entry name" value="CbiM/NikMN"/>
</dbReference>
<keyword evidence="9" id="KW-1185">Reference proteome</keyword>
<feature type="transmembrane region" description="Helical" evidence="7">
    <location>
        <begin position="101"/>
        <end position="122"/>
    </location>
</feature>
<feature type="transmembrane region" description="Helical" evidence="7">
    <location>
        <begin position="134"/>
        <end position="154"/>
    </location>
</feature>
<dbReference type="Pfam" id="PF01891">
    <property type="entry name" value="CbiM"/>
    <property type="match status" value="1"/>
</dbReference>
<dbReference type="OrthoDB" id="4710659at2"/>
<gene>
    <name evidence="8" type="ORF">THSYN_19005</name>
</gene>
<evidence type="ECO:0000256" key="3">
    <source>
        <dbReference type="ARBA" id="ARBA00022475"/>
    </source>
</evidence>
<dbReference type="KEGG" id="tsy:THSYN_19005"/>
<comment type="subcellular location">
    <subcellularLocation>
        <location evidence="1">Cell membrane</location>
        <topology evidence="1">Multi-pass membrane protein</topology>
    </subcellularLocation>
</comment>
<evidence type="ECO:0000256" key="5">
    <source>
        <dbReference type="ARBA" id="ARBA00022989"/>
    </source>
</evidence>
<evidence type="ECO:0000256" key="6">
    <source>
        <dbReference type="ARBA" id="ARBA00023136"/>
    </source>
</evidence>
<dbReference type="GO" id="GO:0000041">
    <property type="term" value="P:transition metal ion transport"/>
    <property type="evidence" value="ECO:0007669"/>
    <property type="project" value="InterPro"/>
</dbReference>
<dbReference type="RefSeq" id="WP_100920526.1">
    <property type="nucleotide sequence ID" value="NZ_CP020370.1"/>
</dbReference>
<feature type="transmembrane region" description="Helical" evidence="7">
    <location>
        <begin position="7"/>
        <end position="28"/>
    </location>
</feature>
<evidence type="ECO:0000256" key="1">
    <source>
        <dbReference type="ARBA" id="ARBA00004651"/>
    </source>
</evidence>
<protein>
    <submittedName>
        <fullName evidence="8">Cobalamin biosynthesis protein CbiM</fullName>
    </submittedName>
</protein>
<keyword evidence="3" id="KW-1003">Cell membrane</keyword>
<accession>A0A2K8UB59</accession>
<evidence type="ECO:0000313" key="9">
    <source>
        <dbReference type="Proteomes" id="UP000232638"/>
    </source>
</evidence>